<proteinExistence type="predicted"/>
<comment type="caution">
    <text evidence="1">The sequence shown here is derived from an EMBL/GenBank/DDBJ whole genome shotgun (WGS) entry which is preliminary data.</text>
</comment>
<name>A0ABQ3WUT5_9ACTN</name>
<gene>
    <name evidence="1" type="ORF">Aca07nite_73120</name>
</gene>
<dbReference type="EMBL" id="BOMF01000138">
    <property type="protein sequence ID" value="GID50037.1"/>
    <property type="molecule type" value="Genomic_DNA"/>
</dbReference>
<protein>
    <submittedName>
        <fullName evidence="1">Uncharacterized protein</fullName>
    </submittedName>
</protein>
<organism evidence="1">
    <name type="scientific">Actinoplanes campanulatus</name>
    <dbReference type="NCBI Taxonomy" id="113559"/>
    <lineage>
        <taxon>Bacteria</taxon>
        <taxon>Bacillati</taxon>
        <taxon>Actinomycetota</taxon>
        <taxon>Actinomycetes</taxon>
        <taxon>Micromonosporales</taxon>
        <taxon>Micromonosporaceae</taxon>
        <taxon>Actinoplanes</taxon>
    </lineage>
</organism>
<reference evidence="1" key="1">
    <citation type="submission" date="2021-01" db="EMBL/GenBank/DDBJ databases">
        <title>Whole genome shotgun sequence of Actinoplanes capillaceus NBRC 16408.</title>
        <authorList>
            <person name="Komaki H."/>
            <person name="Tamura T."/>
        </authorList>
    </citation>
    <scope>NUCLEOTIDE SEQUENCE [LARGE SCALE GENOMIC DNA]</scope>
    <source>
        <strain evidence="1">NBRC 16408</strain>
    </source>
</reference>
<sequence>MPHGRPFRHGDRVIVVQRVLTEWTKRSRGAPGAVRRNAVPEAFPLPPGSVFHQVTAYEQDDFTPVPTVDDIVPARAGVRLGHSPDGLVTVTGVTDVWCQCVMVFPRRPERVVLELPPGTWGRWRLNFRLWEEDSDWRYQKWVLNIANLPGPAPTDLFLAEPPLHRDDLVQLTTPTRPRQDIRIR</sequence>
<evidence type="ECO:0000313" key="1">
    <source>
        <dbReference type="EMBL" id="GID50037.1"/>
    </source>
</evidence>
<accession>A0ABQ3WUT5</accession>